<comment type="similarity">
    <text evidence="1">Belongs to the FAM72 family.</text>
</comment>
<dbReference type="KEGG" id="aqu:100631726"/>
<dbReference type="EnsemblMetazoa" id="XM_003382938.2">
    <property type="protein sequence ID" value="XP_003382986.1"/>
    <property type="gene ID" value="LOC100631726"/>
</dbReference>
<dbReference type="Proteomes" id="UP000007879">
    <property type="component" value="Unassembled WGS sequence"/>
</dbReference>
<dbReference type="AlphaFoldDB" id="A0A1X7VRU6"/>
<reference evidence="3" key="1">
    <citation type="journal article" date="2010" name="Nature">
        <title>The Amphimedon queenslandica genome and the evolution of animal complexity.</title>
        <authorList>
            <person name="Srivastava M."/>
            <person name="Simakov O."/>
            <person name="Chapman J."/>
            <person name="Fahey B."/>
            <person name="Gauthier M.E."/>
            <person name="Mitros T."/>
            <person name="Richards G.S."/>
            <person name="Conaco C."/>
            <person name="Dacre M."/>
            <person name="Hellsten U."/>
            <person name="Larroux C."/>
            <person name="Putnam N.H."/>
            <person name="Stanke M."/>
            <person name="Adamska M."/>
            <person name="Darling A."/>
            <person name="Degnan S.M."/>
            <person name="Oakley T.H."/>
            <person name="Plachetzki D.C."/>
            <person name="Zhai Y."/>
            <person name="Adamski M."/>
            <person name="Calcino A."/>
            <person name="Cummins S.F."/>
            <person name="Goodstein D.M."/>
            <person name="Harris C."/>
            <person name="Jackson D.J."/>
            <person name="Leys S.P."/>
            <person name="Shu S."/>
            <person name="Woodcroft B.J."/>
            <person name="Vervoort M."/>
            <person name="Kosik K.S."/>
            <person name="Manning G."/>
            <person name="Degnan B.M."/>
            <person name="Rokhsar D.S."/>
        </authorList>
    </citation>
    <scope>NUCLEOTIDE SEQUENCE [LARGE SCALE GENOMIC DNA]</scope>
</reference>
<proteinExistence type="inferred from homology"/>
<accession>A0A1X7VRU6</accession>
<evidence type="ECO:0000313" key="3">
    <source>
        <dbReference type="Proteomes" id="UP000007879"/>
    </source>
</evidence>
<dbReference type="Pfam" id="PF14976">
    <property type="entry name" value="YPEH2ZP"/>
    <property type="match status" value="1"/>
</dbReference>
<evidence type="ECO:0000256" key="1">
    <source>
        <dbReference type="ARBA" id="ARBA00006888"/>
    </source>
</evidence>
<dbReference type="OMA" id="HLWIFNS"/>
<organism evidence="2">
    <name type="scientific">Amphimedon queenslandica</name>
    <name type="common">Sponge</name>
    <dbReference type="NCBI Taxonomy" id="400682"/>
    <lineage>
        <taxon>Eukaryota</taxon>
        <taxon>Metazoa</taxon>
        <taxon>Porifera</taxon>
        <taxon>Demospongiae</taxon>
        <taxon>Heteroscleromorpha</taxon>
        <taxon>Haplosclerida</taxon>
        <taxon>Niphatidae</taxon>
        <taxon>Amphimedon</taxon>
    </lineage>
</organism>
<dbReference type="STRING" id="400682.A0A1X7VRU6"/>
<dbReference type="InterPro" id="IPR026768">
    <property type="entry name" value="YPEH2ZP"/>
</dbReference>
<evidence type="ECO:0008006" key="4">
    <source>
        <dbReference type="Google" id="ProtNLM"/>
    </source>
</evidence>
<dbReference type="GO" id="GO:0005829">
    <property type="term" value="C:cytosol"/>
    <property type="evidence" value="ECO:0007669"/>
    <property type="project" value="UniProtKB-ARBA"/>
</dbReference>
<dbReference type="InParanoid" id="A0A1X7VRU6"/>
<reference evidence="2" key="2">
    <citation type="submission" date="2017-05" db="UniProtKB">
        <authorList>
            <consortium name="EnsemblMetazoa"/>
        </authorList>
    </citation>
    <scope>IDENTIFICATION</scope>
</reference>
<gene>
    <name evidence="2" type="primary">100631726</name>
</gene>
<dbReference type="OrthoDB" id="2526683at2759"/>
<name>A0A1X7VRU6_AMPQE</name>
<protein>
    <recommendedName>
        <fullName evidence="4">Protein FAM72A</fullName>
    </recommendedName>
</protein>
<dbReference type="PANTHER" id="PTHR31841">
    <property type="entry name" value="PROTEIN FAM72A-RELATED"/>
    <property type="match status" value="1"/>
</dbReference>
<dbReference type="PANTHER" id="PTHR31841:SF1">
    <property type="entry name" value="PROTEIN FAM72A-RELATED"/>
    <property type="match status" value="1"/>
</dbReference>
<dbReference type="eggNOG" id="ENOG502S1HA">
    <property type="taxonomic scope" value="Eukaryota"/>
</dbReference>
<sequence length="156" mass="17569">MSGLHQDCHMHPSFKTKPVYELNCSYCDHLVCVRGMRAILLADKTVELYSTDQPPPGMLLLVGPDYQTNNCQCKIQDTACCGCGCMVGYHVTVPCHSCLRSCNNGHFWMYHSNSVRPSERLDSTGKEIMVWASVPPSSNDEKMVPYKLPLYIECCR</sequence>
<dbReference type="EnsemblMetazoa" id="Aqu2.1.42599_001">
    <property type="protein sequence ID" value="Aqu2.1.42599_001"/>
    <property type="gene ID" value="Aqu2.1.42599"/>
</dbReference>
<evidence type="ECO:0000313" key="2">
    <source>
        <dbReference type="EnsemblMetazoa" id="Aqu2.1.42599_001"/>
    </source>
</evidence>
<keyword evidence="3" id="KW-1185">Reference proteome</keyword>